<sequence>MWWRGSRNGLGCADRANLPRVRTRLTPMQQAVVDAGRPLPQLTDPLEVELQVSAFVGPFADNEALWEAVVQHLKEVPSRRSAALLTALAHLLPGRPGQWAEQAAQEQPEPPWDLGKLEFRECWIGDRSLDAGYLALLCSYAYEDEPHAMVFMIDEISGSLTRHAFITRRVDEALERLKQQVRLELISAEAAHWLLSRSYDRFERRPGLGVSVDVHQTRLVARRRIRLAMN</sequence>
<gene>
    <name evidence="1" type="ORF">UK23_08710</name>
</gene>
<protein>
    <submittedName>
        <fullName evidence="1">Uncharacterized protein</fullName>
    </submittedName>
</protein>
<proteinExistence type="predicted"/>
<dbReference type="Proteomes" id="UP000033393">
    <property type="component" value="Unassembled WGS sequence"/>
</dbReference>
<organism evidence="1 2">
    <name type="scientific">Lentzea aerocolonigenes</name>
    <name type="common">Lechevalieria aerocolonigenes</name>
    <name type="synonym">Saccharothrix aerocolonigenes</name>
    <dbReference type="NCBI Taxonomy" id="68170"/>
    <lineage>
        <taxon>Bacteria</taxon>
        <taxon>Bacillati</taxon>
        <taxon>Actinomycetota</taxon>
        <taxon>Actinomycetes</taxon>
        <taxon>Pseudonocardiales</taxon>
        <taxon>Pseudonocardiaceae</taxon>
        <taxon>Lentzea</taxon>
    </lineage>
</organism>
<dbReference type="PATRIC" id="fig|68170.10.peg.8993"/>
<keyword evidence="2" id="KW-1185">Reference proteome</keyword>
<dbReference type="eggNOG" id="ENOG5031M3T">
    <property type="taxonomic scope" value="Bacteria"/>
</dbReference>
<reference evidence="1 2" key="1">
    <citation type="submission" date="2015-02" db="EMBL/GenBank/DDBJ databases">
        <authorList>
            <person name="Ju K.-S."/>
            <person name="Doroghazi J.R."/>
            <person name="Metcalf W."/>
        </authorList>
    </citation>
    <scope>NUCLEOTIDE SEQUENCE [LARGE SCALE GENOMIC DNA]</scope>
    <source>
        <strain evidence="1 2">NRRL B-16140</strain>
    </source>
</reference>
<evidence type="ECO:0000313" key="2">
    <source>
        <dbReference type="Proteomes" id="UP000033393"/>
    </source>
</evidence>
<accession>A0A0F0H6C4</accession>
<dbReference type="STRING" id="68170.GCA_000974445_06259"/>
<comment type="caution">
    <text evidence="1">The sequence shown here is derived from an EMBL/GenBank/DDBJ whole genome shotgun (WGS) entry which is preliminary data.</text>
</comment>
<name>A0A0F0H6C4_LENAE</name>
<dbReference type="AlphaFoldDB" id="A0A0F0H6C4"/>
<dbReference type="EMBL" id="JYJG01000045">
    <property type="protein sequence ID" value="KJK51045.1"/>
    <property type="molecule type" value="Genomic_DNA"/>
</dbReference>
<evidence type="ECO:0000313" key="1">
    <source>
        <dbReference type="EMBL" id="KJK51045.1"/>
    </source>
</evidence>